<protein>
    <submittedName>
        <fullName evidence="2">Uncharacterized protein</fullName>
    </submittedName>
</protein>
<proteinExistence type="predicted"/>
<gene>
    <name evidence="2" type="ORF">GGX14DRAFT_396981</name>
</gene>
<evidence type="ECO:0000256" key="1">
    <source>
        <dbReference type="SAM" id="MobiDB-lite"/>
    </source>
</evidence>
<reference evidence="2" key="1">
    <citation type="submission" date="2023-03" db="EMBL/GenBank/DDBJ databases">
        <title>Massive genome expansion in bonnet fungi (Mycena s.s.) driven by repeated elements and novel gene families across ecological guilds.</title>
        <authorList>
            <consortium name="Lawrence Berkeley National Laboratory"/>
            <person name="Harder C.B."/>
            <person name="Miyauchi S."/>
            <person name="Viragh M."/>
            <person name="Kuo A."/>
            <person name="Thoen E."/>
            <person name="Andreopoulos B."/>
            <person name="Lu D."/>
            <person name="Skrede I."/>
            <person name="Drula E."/>
            <person name="Henrissat B."/>
            <person name="Morin E."/>
            <person name="Kohler A."/>
            <person name="Barry K."/>
            <person name="LaButti K."/>
            <person name="Morin E."/>
            <person name="Salamov A."/>
            <person name="Lipzen A."/>
            <person name="Mereny Z."/>
            <person name="Hegedus B."/>
            <person name="Baldrian P."/>
            <person name="Stursova M."/>
            <person name="Weitz H."/>
            <person name="Taylor A."/>
            <person name="Grigoriev I.V."/>
            <person name="Nagy L.G."/>
            <person name="Martin F."/>
            <person name="Kauserud H."/>
        </authorList>
    </citation>
    <scope>NUCLEOTIDE SEQUENCE</scope>
    <source>
        <strain evidence="2">9144</strain>
    </source>
</reference>
<evidence type="ECO:0000313" key="2">
    <source>
        <dbReference type="EMBL" id="KAJ7206595.1"/>
    </source>
</evidence>
<dbReference type="EMBL" id="JARJCW010000039">
    <property type="protein sequence ID" value="KAJ7206595.1"/>
    <property type="molecule type" value="Genomic_DNA"/>
</dbReference>
<feature type="region of interest" description="Disordered" evidence="1">
    <location>
        <begin position="118"/>
        <end position="139"/>
    </location>
</feature>
<accession>A0AAD6Y993</accession>
<name>A0AAD6Y993_9AGAR</name>
<evidence type="ECO:0000313" key="3">
    <source>
        <dbReference type="Proteomes" id="UP001219525"/>
    </source>
</evidence>
<comment type="caution">
    <text evidence="2">The sequence shown here is derived from an EMBL/GenBank/DDBJ whole genome shotgun (WGS) entry which is preliminary data.</text>
</comment>
<keyword evidence="3" id="KW-1185">Reference proteome</keyword>
<sequence>MAFPPGHPPRLHLAQKPETQADDSECFCCPSIVRLDPTLQKKKKKKEIADISDDDDVKTEHPTFAHLCAGTISVRIADNVNVDDRAAEISNETFGMFKELQIQKAGLLTVVCLQPPAVKRKGNSGVSGLDLEEDDGVDD</sequence>
<feature type="compositionally biased region" description="Acidic residues" evidence="1">
    <location>
        <begin position="130"/>
        <end position="139"/>
    </location>
</feature>
<dbReference type="Proteomes" id="UP001219525">
    <property type="component" value="Unassembled WGS sequence"/>
</dbReference>
<organism evidence="2 3">
    <name type="scientific">Mycena pura</name>
    <dbReference type="NCBI Taxonomy" id="153505"/>
    <lineage>
        <taxon>Eukaryota</taxon>
        <taxon>Fungi</taxon>
        <taxon>Dikarya</taxon>
        <taxon>Basidiomycota</taxon>
        <taxon>Agaricomycotina</taxon>
        <taxon>Agaricomycetes</taxon>
        <taxon>Agaricomycetidae</taxon>
        <taxon>Agaricales</taxon>
        <taxon>Marasmiineae</taxon>
        <taxon>Mycenaceae</taxon>
        <taxon>Mycena</taxon>
    </lineage>
</organism>
<dbReference type="AlphaFoldDB" id="A0AAD6Y993"/>